<dbReference type="InterPro" id="IPR011075">
    <property type="entry name" value="TetR_C"/>
</dbReference>
<proteinExistence type="predicted"/>
<dbReference type="SUPFAM" id="SSF46689">
    <property type="entry name" value="Homeodomain-like"/>
    <property type="match status" value="1"/>
</dbReference>
<evidence type="ECO:0000313" key="6">
    <source>
        <dbReference type="EMBL" id="QHS63503.1"/>
    </source>
</evidence>
<name>A0A6B9ZQQ4_9BACT</name>
<evidence type="ECO:0000256" key="1">
    <source>
        <dbReference type="ARBA" id="ARBA00023015"/>
    </source>
</evidence>
<dbReference type="Pfam" id="PF14514">
    <property type="entry name" value="TetR_C_9"/>
    <property type="match status" value="1"/>
</dbReference>
<feature type="DNA-binding region" description="H-T-H motif" evidence="4">
    <location>
        <begin position="28"/>
        <end position="47"/>
    </location>
</feature>
<protein>
    <submittedName>
        <fullName evidence="6">TetR/AcrR family transcriptional regulator</fullName>
    </submittedName>
</protein>
<keyword evidence="3" id="KW-0804">Transcription</keyword>
<accession>A0A6B9ZQQ4</accession>
<keyword evidence="1" id="KW-0805">Transcription regulation</keyword>
<evidence type="ECO:0000259" key="5">
    <source>
        <dbReference type="PROSITE" id="PS50977"/>
    </source>
</evidence>
<evidence type="ECO:0000256" key="2">
    <source>
        <dbReference type="ARBA" id="ARBA00023125"/>
    </source>
</evidence>
<evidence type="ECO:0000256" key="3">
    <source>
        <dbReference type="ARBA" id="ARBA00023163"/>
    </source>
</evidence>
<dbReference type="Proteomes" id="UP000476411">
    <property type="component" value="Chromosome"/>
</dbReference>
<dbReference type="PRINTS" id="PR00455">
    <property type="entry name" value="HTHTETR"/>
</dbReference>
<reference evidence="6 7" key="1">
    <citation type="submission" date="2020-01" db="EMBL/GenBank/DDBJ databases">
        <title>Complete genome sequence of Chitinophaga sp. H33E-04 isolated from quinoa roots.</title>
        <authorList>
            <person name="Weon H.-Y."/>
            <person name="Lee S.A."/>
        </authorList>
    </citation>
    <scope>NUCLEOTIDE SEQUENCE [LARGE SCALE GENOMIC DNA]</scope>
    <source>
        <strain evidence="6 7">H33E-04</strain>
    </source>
</reference>
<dbReference type="EMBL" id="CP048113">
    <property type="protein sequence ID" value="QHS63503.1"/>
    <property type="molecule type" value="Genomic_DNA"/>
</dbReference>
<organism evidence="6 7">
    <name type="scientific">Chitinophaga agri</name>
    <dbReference type="NCBI Taxonomy" id="2703787"/>
    <lineage>
        <taxon>Bacteria</taxon>
        <taxon>Pseudomonadati</taxon>
        <taxon>Bacteroidota</taxon>
        <taxon>Chitinophagia</taxon>
        <taxon>Chitinophagales</taxon>
        <taxon>Chitinophagaceae</taxon>
        <taxon>Chitinophaga</taxon>
    </lineage>
</organism>
<evidence type="ECO:0000313" key="7">
    <source>
        <dbReference type="Proteomes" id="UP000476411"/>
    </source>
</evidence>
<keyword evidence="7" id="KW-1185">Reference proteome</keyword>
<dbReference type="PROSITE" id="PS50977">
    <property type="entry name" value="HTH_TETR_2"/>
    <property type="match status" value="1"/>
</dbReference>
<dbReference type="Pfam" id="PF00440">
    <property type="entry name" value="TetR_N"/>
    <property type="match status" value="1"/>
</dbReference>
<keyword evidence="2 4" id="KW-0238">DNA-binding</keyword>
<dbReference type="PANTHER" id="PTHR30328:SF54">
    <property type="entry name" value="HTH-TYPE TRANSCRIPTIONAL REPRESSOR SCO4008"/>
    <property type="match status" value="1"/>
</dbReference>
<evidence type="ECO:0000256" key="4">
    <source>
        <dbReference type="PROSITE-ProRule" id="PRU00335"/>
    </source>
</evidence>
<feature type="domain" description="HTH tetR-type" evidence="5">
    <location>
        <begin position="5"/>
        <end position="65"/>
    </location>
</feature>
<dbReference type="GO" id="GO:0003677">
    <property type="term" value="F:DNA binding"/>
    <property type="evidence" value="ECO:0007669"/>
    <property type="project" value="UniProtKB-UniRule"/>
</dbReference>
<sequence>MAQEKNTEELIIEAARKIFVKRGLAGARMQDIADEAGINKAMLHYYYRSKEKLFEIVFNEAFSSVVSALGQILEGQMPIEDKIRKVIDNYINGIAEVPYLPIFILNEINQQPEIMVKRLSSQAAFPSILAFMKEVIEAGKNGTIKNVSPIQLFLNIISLCIFPFVARPLVQGIFQQDNIQFDLLIQERKQMVADVILAWLKP</sequence>
<dbReference type="InterPro" id="IPR050109">
    <property type="entry name" value="HTH-type_TetR-like_transc_reg"/>
</dbReference>
<dbReference type="PANTHER" id="PTHR30328">
    <property type="entry name" value="TRANSCRIPTIONAL REPRESSOR"/>
    <property type="match status" value="1"/>
</dbReference>
<dbReference type="KEGG" id="chih:GWR21_29150"/>
<dbReference type="AlphaFoldDB" id="A0A6B9ZQQ4"/>
<dbReference type="InterPro" id="IPR009057">
    <property type="entry name" value="Homeodomain-like_sf"/>
</dbReference>
<dbReference type="InterPro" id="IPR036271">
    <property type="entry name" value="Tet_transcr_reg_TetR-rel_C_sf"/>
</dbReference>
<dbReference type="SUPFAM" id="SSF48498">
    <property type="entry name" value="Tetracyclin repressor-like, C-terminal domain"/>
    <property type="match status" value="1"/>
</dbReference>
<dbReference type="RefSeq" id="WP_162335219.1">
    <property type="nucleotide sequence ID" value="NZ_CP048113.1"/>
</dbReference>
<gene>
    <name evidence="6" type="ORF">GWR21_29150</name>
</gene>
<dbReference type="Gene3D" id="1.10.357.10">
    <property type="entry name" value="Tetracycline Repressor, domain 2"/>
    <property type="match status" value="1"/>
</dbReference>
<dbReference type="InterPro" id="IPR001647">
    <property type="entry name" value="HTH_TetR"/>
</dbReference>